<dbReference type="Proteomes" id="UP000595917">
    <property type="component" value="Chromosome"/>
</dbReference>
<dbReference type="PRINTS" id="PR00990">
    <property type="entry name" value="RIBOKINASE"/>
</dbReference>
<dbReference type="InterPro" id="IPR017583">
    <property type="entry name" value="Tagatose/fructose_Pkinase"/>
</dbReference>
<gene>
    <name evidence="8" type="ORF">JFL75_04100</name>
</gene>
<evidence type="ECO:0000313" key="9">
    <source>
        <dbReference type="Proteomes" id="UP000595917"/>
    </source>
</evidence>
<evidence type="ECO:0000256" key="2">
    <source>
        <dbReference type="ARBA" id="ARBA00022679"/>
    </source>
</evidence>
<keyword evidence="9" id="KW-1185">Reference proteome</keyword>
<dbReference type="AlphaFoldDB" id="A0A7T7XPF7"/>
<dbReference type="RefSeq" id="WP_215627413.1">
    <property type="nucleotide sequence ID" value="NZ_CP067089.2"/>
</dbReference>
<dbReference type="KEGG" id="bhc:JFL75_04100"/>
<evidence type="ECO:0000256" key="6">
    <source>
        <dbReference type="PIRNR" id="PIRNR000535"/>
    </source>
</evidence>
<name>A0A7T7XPF7_9SPIR</name>
<dbReference type="GO" id="GO:0005829">
    <property type="term" value="C:cytosol"/>
    <property type="evidence" value="ECO:0007669"/>
    <property type="project" value="TreeGrafter"/>
</dbReference>
<reference evidence="8" key="1">
    <citation type="submission" date="2021-01" db="EMBL/GenBank/DDBJ databases">
        <title>Description of Breznakiella homolactica.</title>
        <authorList>
            <person name="Song Y."/>
            <person name="Brune A."/>
        </authorList>
    </citation>
    <scope>NUCLEOTIDE SEQUENCE</scope>
    <source>
        <strain evidence="8">RmG30</strain>
    </source>
</reference>
<dbReference type="GO" id="GO:0005524">
    <property type="term" value="F:ATP binding"/>
    <property type="evidence" value="ECO:0007669"/>
    <property type="project" value="UniProtKB-KW"/>
</dbReference>
<dbReference type="CDD" id="cd01164">
    <property type="entry name" value="FruK_PfkB_like"/>
    <property type="match status" value="1"/>
</dbReference>
<sequence>MIRALCLNPAVDRFYNIDNFTHGFQFKNNIPHIAAGGKGINVARAAAGLGAEVEVRGFIGGPNGEFIRDEMERCGCRSDWITVPDNTRVTINIIDNAGKKESEIVEAGFTVPEDLAEEFLFRLRGDTVKGDVIICSGLSLPGLRDSIYREISGLCAEAGAYCFLDTSGDLLTASIGGRYLFAKPNMHELLALYGETEYRDEEQLAALGRRMRDSGIEQLMVSMGSRGALLLLNDKTYMAAVPKVKAEKTIGCGDAAVAGYAVSFIHGNDPPRSLAFSMACAVANSMNRELKSLDGDIIRDLLPQIHITELP</sequence>
<dbReference type="InterPro" id="IPR029056">
    <property type="entry name" value="Ribokinase-like"/>
</dbReference>
<dbReference type="SUPFAM" id="SSF53613">
    <property type="entry name" value="Ribokinase-like"/>
    <property type="match status" value="1"/>
</dbReference>
<organism evidence="8 9">
    <name type="scientific">Breznakiella homolactica</name>
    <dbReference type="NCBI Taxonomy" id="2798577"/>
    <lineage>
        <taxon>Bacteria</taxon>
        <taxon>Pseudomonadati</taxon>
        <taxon>Spirochaetota</taxon>
        <taxon>Spirochaetia</taxon>
        <taxon>Spirochaetales</taxon>
        <taxon>Breznakiellaceae</taxon>
        <taxon>Breznakiella</taxon>
    </lineage>
</organism>
<evidence type="ECO:0000313" key="8">
    <source>
        <dbReference type="EMBL" id="QQO10109.1"/>
    </source>
</evidence>
<dbReference type="PANTHER" id="PTHR46566:SF1">
    <property type="entry name" value="1-PHOSPHOFRUCTOKINASE"/>
    <property type="match status" value="1"/>
</dbReference>
<keyword evidence="3" id="KW-0547">Nucleotide-binding</keyword>
<dbReference type="InterPro" id="IPR011611">
    <property type="entry name" value="PfkB_dom"/>
</dbReference>
<comment type="similarity">
    <text evidence="1">Belongs to the carbohydrate kinase PfkB family.</text>
</comment>
<keyword evidence="5" id="KW-0067">ATP-binding</keyword>
<protein>
    <submittedName>
        <fullName evidence="8">1-phosphofructokinase family hexose kinase</fullName>
    </submittedName>
</protein>
<evidence type="ECO:0000256" key="1">
    <source>
        <dbReference type="ARBA" id="ARBA00010688"/>
    </source>
</evidence>
<evidence type="ECO:0000259" key="7">
    <source>
        <dbReference type="Pfam" id="PF00294"/>
    </source>
</evidence>
<dbReference type="Gene3D" id="3.40.1190.20">
    <property type="match status" value="1"/>
</dbReference>
<feature type="domain" description="Carbohydrate kinase PfkB" evidence="7">
    <location>
        <begin position="33"/>
        <end position="283"/>
    </location>
</feature>
<proteinExistence type="inferred from homology"/>
<dbReference type="PIRSF" id="PIRSF000535">
    <property type="entry name" value="1PFK/6PFK/LacC"/>
    <property type="match status" value="1"/>
</dbReference>
<dbReference type="PANTHER" id="PTHR46566">
    <property type="entry name" value="1-PHOSPHOFRUCTOKINASE-RELATED"/>
    <property type="match status" value="1"/>
</dbReference>
<dbReference type="NCBIfam" id="TIGR03168">
    <property type="entry name" value="1-PFK"/>
    <property type="match status" value="1"/>
</dbReference>
<keyword evidence="4" id="KW-0418">Kinase</keyword>
<evidence type="ECO:0000256" key="3">
    <source>
        <dbReference type="ARBA" id="ARBA00022741"/>
    </source>
</evidence>
<evidence type="ECO:0000256" key="5">
    <source>
        <dbReference type="ARBA" id="ARBA00022840"/>
    </source>
</evidence>
<dbReference type="InterPro" id="IPR002139">
    <property type="entry name" value="Ribo/fructo_kinase"/>
</dbReference>
<keyword evidence="2 6" id="KW-0808">Transferase</keyword>
<accession>A0A7T7XPF7</accession>
<evidence type="ECO:0000256" key="4">
    <source>
        <dbReference type="ARBA" id="ARBA00022777"/>
    </source>
</evidence>
<dbReference type="EMBL" id="CP067089">
    <property type="protein sequence ID" value="QQO10109.1"/>
    <property type="molecule type" value="Genomic_DNA"/>
</dbReference>
<dbReference type="Pfam" id="PF00294">
    <property type="entry name" value="PfkB"/>
    <property type="match status" value="1"/>
</dbReference>
<dbReference type="GO" id="GO:0008443">
    <property type="term" value="F:phosphofructokinase activity"/>
    <property type="evidence" value="ECO:0007669"/>
    <property type="project" value="TreeGrafter"/>
</dbReference>